<dbReference type="Proteomes" id="UP000014977">
    <property type="component" value="Unassembled WGS sequence"/>
</dbReference>
<dbReference type="GO" id="GO:0046654">
    <property type="term" value="P:tetrahydrofolate biosynthetic process"/>
    <property type="evidence" value="ECO:0007669"/>
    <property type="project" value="InterPro"/>
</dbReference>
<organism evidence="2 3">
    <name type="scientific">Desulfococcus multivorans DSM 2059</name>
    <dbReference type="NCBI Taxonomy" id="1121405"/>
    <lineage>
        <taxon>Bacteria</taxon>
        <taxon>Pseudomonadati</taxon>
        <taxon>Thermodesulfobacteriota</taxon>
        <taxon>Desulfobacteria</taxon>
        <taxon>Desulfobacterales</taxon>
        <taxon>Desulfococcaceae</taxon>
        <taxon>Desulfococcus</taxon>
    </lineage>
</organism>
<dbReference type="SUPFAM" id="SSF53597">
    <property type="entry name" value="Dihydrofolate reductase-like"/>
    <property type="match status" value="1"/>
</dbReference>
<dbReference type="eggNOG" id="COG0262">
    <property type="taxonomic scope" value="Bacteria"/>
</dbReference>
<dbReference type="InterPro" id="IPR050765">
    <property type="entry name" value="Riboflavin_Biosynth_HTPR"/>
</dbReference>
<keyword evidence="3" id="KW-1185">Reference proteome</keyword>
<dbReference type="SMR" id="S7VFQ6"/>
<gene>
    <name evidence="2" type="ORF">dsmv_1314</name>
</gene>
<sequence length="167" mass="18548">MKVTLLMAITLDGKIGKTPDHFPDWTGPEDKKLFVSITRRAGAVIMGSKTFDTIGTPLSGRKNIVLTRDKQRISQWENLWYTDLSPQAVLETLEKEGYREAVLAGGALVNSLFAEAGLIDDIIVTISPTIFGYGLSLFTPEISMELQLKDVRRLGRDLVCLTYSVKK</sequence>
<evidence type="ECO:0000313" key="2">
    <source>
        <dbReference type="EMBL" id="EPR43288.1"/>
    </source>
</evidence>
<dbReference type="PANTHER" id="PTHR38011">
    <property type="entry name" value="DIHYDROFOLATE REDUCTASE FAMILY PROTEIN (AFU_ORTHOLOGUE AFUA_8G06820)"/>
    <property type="match status" value="1"/>
</dbReference>
<dbReference type="InterPro" id="IPR024072">
    <property type="entry name" value="DHFR-like_dom_sf"/>
</dbReference>
<feature type="domain" description="DHFR" evidence="1">
    <location>
        <begin position="1"/>
        <end position="167"/>
    </location>
</feature>
<dbReference type="Pfam" id="PF00186">
    <property type="entry name" value="DHFR_1"/>
    <property type="match status" value="1"/>
</dbReference>
<dbReference type="RefSeq" id="WP_020875661.1">
    <property type="nucleotide sequence ID" value="NZ_ATHJ01000057.1"/>
</dbReference>
<proteinExistence type="predicted"/>
<evidence type="ECO:0000313" key="3">
    <source>
        <dbReference type="Proteomes" id="UP000014977"/>
    </source>
</evidence>
<dbReference type="GO" id="GO:0004146">
    <property type="term" value="F:dihydrofolate reductase activity"/>
    <property type="evidence" value="ECO:0007669"/>
    <property type="project" value="InterPro"/>
</dbReference>
<protein>
    <submittedName>
        <fullName evidence="2">Dihydrofolate reductase region</fullName>
    </submittedName>
</protein>
<comment type="caution">
    <text evidence="2">The sequence shown here is derived from an EMBL/GenBank/DDBJ whole genome shotgun (WGS) entry which is preliminary data.</text>
</comment>
<dbReference type="InterPro" id="IPR001796">
    <property type="entry name" value="DHFR_dom"/>
</dbReference>
<accession>S7VFQ6</accession>
<name>S7VFQ6_DESML</name>
<dbReference type="STRING" id="897.B2D07_08575"/>
<dbReference type="AlphaFoldDB" id="S7VFQ6"/>
<dbReference type="PROSITE" id="PS51330">
    <property type="entry name" value="DHFR_2"/>
    <property type="match status" value="1"/>
</dbReference>
<dbReference type="OrthoDB" id="9804315at2"/>
<dbReference type="EMBL" id="ATHJ01000057">
    <property type="protein sequence ID" value="EPR43288.1"/>
    <property type="molecule type" value="Genomic_DNA"/>
</dbReference>
<reference evidence="2 3" key="1">
    <citation type="journal article" date="2013" name="Genome Announc.">
        <title>Draft genome sequences for three mercury-methylating, sulfate-reducing bacteria.</title>
        <authorList>
            <person name="Brown S.D."/>
            <person name="Hurt R.A.Jr."/>
            <person name="Gilmour C.C."/>
            <person name="Elias D.A."/>
        </authorList>
    </citation>
    <scope>NUCLEOTIDE SEQUENCE [LARGE SCALE GENOMIC DNA]</scope>
    <source>
        <strain evidence="2 3">DSM 2059</strain>
    </source>
</reference>
<evidence type="ECO:0000259" key="1">
    <source>
        <dbReference type="PROSITE" id="PS51330"/>
    </source>
</evidence>
<dbReference type="Gene3D" id="3.40.430.10">
    <property type="entry name" value="Dihydrofolate Reductase, subunit A"/>
    <property type="match status" value="1"/>
</dbReference>